<organism evidence="3 4">
    <name type="scientific">Cephus cinctus</name>
    <name type="common">Wheat stem sawfly</name>
    <dbReference type="NCBI Taxonomy" id="211228"/>
    <lineage>
        <taxon>Eukaryota</taxon>
        <taxon>Metazoa</taxon>
        <taxon>Ecdysozoa</taxon>
        <taxon>Arthropoda</taxon>
        <taxon>Hexapoda</taxon>
        <taxon>Insecta</taxon>
        <taxon>Pterygota</taxon>
        <taxon>Neoptera</taxon>
        <taxon>Endopterygota</taxon>
        <taxon>Hymenoptera</taxon>
        <taxon>Cephoidea</taxon>
        <taxon>Cephidae</taxon>
        <taxon>Cephus</taxon>
    </lineage>
</organism>
<keyword evidence="3" id="KW-1185">Reference proteome</keyword>
<feature type="compositionally biased region" description="Low complexity" evidence="1">
    <location>
        <begin position="167"/>
        <end position="181"/>
    </location>
</feature>
<keyword evidence="2" id="KW-0732">Signal</keyword>
<protein>
    <submittedName>
        <fullName evidence="4">Uncharacterized protein LOC107272715 isoform X2</fullName>
    </submittedName>
</protein>
<accession>A0AAJ7RRJ6</accession>
<dbReference type="RefSeq" id="XP_024945803.1">
    <property type="nucleotide sequence ID" value="XM_025090035.1"/>
</dbReference>
<gene>
    <name evidence="4" type="primary">LOC107272715</name>
</gene>
<feature type="region of interest" description="Disordered" evidence="1">
    <location>
        <begin position="673"/>
        <end position="698"/>
    </location>
</feature>
<evidence type="ECO:0000313" key="3">
    <source>
        <dbReference type="Proteomes" id="UP000694920"/>
    </source>
</evidence>
<sequence>MIKLLCLMVIFGLGHCHNEKSLLPSRLEIETSINRTIDEVERMIRENPKLPRLTRPEIVEILRNITSVDLSTHSDEDLSSKARDEYQRALMVVLPYSPQESNENLNDLYTKPPVVQMLNDGVTTEKAEIILKNKGIESVVYLKELKKTDSVKGTEQSSNNFVATQLSDSSYTDSSESQKSKTVYKNHRDTYSDVTTKSQPKRTFQSFMKNERKRDPAPEKFSFNLDVFEESSGTSVTPTSHSMFKDITEQAQDNAVSGSKLEIVYSTSVTRKPMMKSTTEILQNSKFTEATTIPSKTTQHILSSDQWQYNAPPVTTEKNTRVTLTVPDKSIFAPGSMNNRAEGDVATTRKPDVRIKILGSSTDVKSGGGPVRIVKTEKPAPVYVTPMSTATSTKPKYSSTYTLASGGFLTATTPMPMSDEVKNLLASIGLRPDSNDVVENVSLKANSQIPNSDNVIYNQATRLSATGTDLLPSIKFGLQTSLKQMETTTAKPTKPPVKDDSYAKFKPLPTSTIEDKDMRDFLAKFGLDSIENRNKKAMNNKSAQDEQPSVIEAIPDSMKKILQNIGLIGRSQKSVEVVAKTNIVHEKAPTSTPKLHVFKPQEASVHAEEQRDKINKLLDTVKQVQDGKANVQDVQKVANDLLESTKSLQNGPDPLSLEEILKLYNEDIRNEVKRQESTQEQPSLADEAATESTSTTTTTVTSLMVDPAFTTTTAPVDLTNLAALADSFGGTTAAPDPVLPTRRRSGLYFLVDWNTFLEVGEEGKDKVNLRFQPKVGDRTRFIPVTVP</sequence>
<evidence type="ECO:0000313" key="4">
    <source>
        <dbReference type="RefSeq" id="XP_024945803.1"/>
    </source>
</evidence>
<dbReference type="Proteomes" id="UP000694920">
    <property type="component" value="Unplaced"/>
</dbReference>
<evidence type="ECO:0000256" key="2">
    <source>
        <dbReference type="SAM" id="SignalP"/>
    </source>
</evidence>
<feature type="chain" id="PRO_5042512682" evidence="2">
    <location>
        <begin position="17"/>
        <end position="787"/>
    </location>
</feature>
<proteinExistence type="predicted"/>
<reference evidence="4" key="1">
    <citation type="submission" date="2025-08" db="UniProtKB">
        <authorList>
            <consortium name="RefSeq"/>
        </authorList>
    </citation>
    <scope>IDENTIFICATION</scope>
</reference>
<dbReference type="AlphaFoldDB" id="A0AAJ7RRJ6"/>
<name>A0AAJ7RRJ6_CEPCN</name>
<feature type="signal peptide" evidence="2">
    <location>
        <begin position="1"/>
        <end position="16"/>
    </location>
</feature>
<evidence type="ECO:0000256" key="1">
    <source>
        <dbReference type="SAM" id="MobiDB-lite"/>
    </source>
</evidence>
<dbReference type="GeneID" id="107272715"/>
<feature type="region of interest" description="Disordered" evidence="1">
    <location>
        <begin position="167"/>
        <end position="200"/>
    </location>
</feature>